<dbReference type="AlphaFoldDB" id="U2EAG7"/>
<evidence type="ECO:0000313" key="2">
    <source>
        <dbReference type="Proteomes" id="UP000005707"/>
    </source>
</evidence>
<dbReference type="eggNOG" id="ENOG5033MCR">
    <property type="taxonomic scope" value="Bacteria"/>
</dbReference>
<accession>U2EAG7</accession>
<dbReference type="OrthoDB" id="4979632at2"/>
<gene>
    <name evidence="1" type="ORF">HLPCO_002007</name>
</gene>
<dbReference type="EMBL" id="AFNU02000006">
    <property type="protein sequence ID" value="ERJ12093.1"/>
    <property type="molecule type" value="Genomic_DNA"/>
</dbReference>
<comment type="caution">
    <text evidence="1">The sequence shown here is derived from an EMBL/GenBank/DDBJ whole genome shotgun (WGS) entry which is preliminary data.</text>
</comment>
<sequence length="201" mass="23823">MNYNRKSCPECGSKNIVKIIYGVPTDDMIEAANDGVIELGGIDSSDTNPKFKCKECKSCWGGMEIGYIRYNDLRSINIFIDAKRKEDRFYALIDFDDKRVCWYKDDPKLNKRIKFLDHYGFKHLVSKLKRMNFLNWAQFYDQKGRVTDKGHKWEICAISKYGYCYKKGDYAYPKEWNQLVNLLYNVTKDENFKLYINKEEV</sequence>
<dbReference type="RefSeq" id="WP_008827301.1">
    <property type="nucleotide sequence ID" value="NZ_AFNU02000006.1"/>
</dbReference>
<keyword evidence="2" id="KW-1185">Reference proteome</keyword>
<dbReference type="Proteomes" id="UP000005707">
    <property type="component" value="Unassembled WGS sequence"/>
</dbReference>
<dbReference type="STRING" id="1033810.HLPCO_002007"/>
<dbReference type="InParanoid" id="U2EAG7"/>
<proteinExistence type="predicted"/>
<name>U2EAG7_9MOLU</name>
<protein>
    <submittedName>
        <fullName evidence="1">Uncharacterized protein</fullName>
    </submittedName>
</protein>
<evidence type="ECO:0000313" key="1">
    <source>
        <dbReference type="EMBL" id="ERJ12093.1"/>
    </source>
</evidence>
<organism evidence="1 2">
    <name type="scientific">Haloplasma contractile SSD-17B</name>
    <dbReference type="NCBI Taxonomy" id="1033810"/>
    <lineage>
        <taxon>Bacteria</taxon>
        <taxon>Bacillati</taxon>
        <taxon>Mycoplasmatota</taxon>
        <taxon>Mollicutes</taxon>
        <taxon>Haloplasmatales</taxon>
        <taxon>Haloplasmataceae</taxon>
        <taxon>Haloplasma</taxon>
    </lineage>
</organism>
<reference evidence="1 2" key="1">
    <citation type="journal article" date="2011" name="J. Bacteriol.">
        <title>Genome sequence of Haloplasma contractile, an unusual contractile bacterium from a deep-sea anoxic brine lake.</title>
        <authorList>
            <person name="Antunes A."/>
            <person name="Alam I."/>
            <person name="El Dorry H."/>
            <person name="Siam R."/>
            <person name="Robertson A."/>
            <person name="Bajic V.B."/>
            <person name="Stingl U."/>
        </authorList>
    </citation>
    <scope>NUCLEOTIDE SEQUENCE [LARGE SCALE GENOMIC DNA]</scope>
    <source>
        <strain evidence="1 2">SSD-17B</strain>
    </source>
</reference>
<reference evidence="1 2" key="2">
    <citation type="journal article" date="2013" name="PLoS ONE">
        <title>INDIGO - INtegrated Data Warehouse of MIcrobial GenOmes with Examples from the Red Sea Extremophiles.</title>
        <authorList>
            <person name="Alam I."/>
            <person name="Antunes A."/>
            <person name="Kamau A.A."/>
            <person name="Ba Alawi W."/>
            <person name="Kalkatawi M."/>
            <person name="Stingl U."/>
            <person name="Bajic V.B."/>
        </authorList>
    </citation>
    <scope>NUCLEOTIDE SEQUENCE [LARGE SCALE GENOMIC DNA]</scope>
    <source>
        <strain evidence="1 2">SSD-17B</strain>
    </source>
</reference>